<organism evidence="3 4">
    <name type="scientific">Enterovirga rhinocerotis</name>
    <dbReference type="NCBI Taxonomy" id="1339210"/>
    <lineage>
        <taxon>Bacteria</taxon>
        <taxon>Pseudomonadati</taxon>
        <taxon>Pseudomonadota</taxon>
        <taxon>Alphaproteobacteria</taxon>
        <taxon>Hyphomicrobiales</taxon>
        <taxon>Methylobacteriaceae</taxon>
        <taxon>Enterovirga</taxon>
    </lineage>
</organism>
<feature type="region of interest" description="Disordered" evidence="1">
    <location>
        <begin position="1097"/>
        <end position="1174"/>
    </location>
</feature>
<dbReference type="OrthoDB" id="9816380at2"/>
<evidence type="ECO:0000256" key="1">
    <source>
        <dbReference type="SAM" id="MobiDB-lite"/>
    </source>
</evidence>
<dbReference type="InterPro" id="IPR007844">
    <property type="entry name" value="AsmA"/>
</dbReference>
<accession>A0A4R7BR05</accession>
<protein>
    <recommendedName>
        <fullName evidence="2">AsmA domain-containing protein</fullName>
    </recommendedName>
</protein>
<dbReference type="Proteomes" id="UP000295122">
    <property type="component" value="Unassembled WGS sequence"/>
</dbReference>
<evidence type="ECO:0000313" key="4">
    <source>
        <dbReference type="Proteomes" id="UP000295122"/>
    </source>
</evidence>
<dbReference type="PANTHER" id="PTHR30441">
    <property type="entry name" value="DUF748 DOMAIN-CONTAINING PROTEIN"/>
    <property type="match status" value="1"/>
</dbReference>
<proteinExistence type="predicted"/>
<feature type="compositionally biased region" description="Basic and acidic residues" evidence="1">
    <location>
        <begin position="1097"/>
        <end position="1153"/>
    </location>
</feature>
<keyword evidence="4" id="KW-1185">Reference proteome</keyword>
<dbReference type="EMBL" id="SNZR01000015">
    <property type="protein sequence ID" value="TDR88100.1"/>
    <property type="molecule type" value="Genomic_DNA"/>
</dbReference>
<dbReference type="GO" id="GO:0005886">
    <property type="term" value="C:plasma membrane"/>
    <property type="evidence" value="ECO:0007669"/>
    <property type="project" value="TreeGrafter"/>
</dbReference>
<comment type="caution">
    <text evidence="3">The sequence shown here is derived from an EMBL/GenBank/DDBJ whole genome shotgun (WGS) entry which is preliminary data.</text>
</comment>
<evidence type="ECO:0000313" key="3">
    <source>
        <dbReference type="EMBL" id="TDR88100.1"/>
    </source>
</evidence>
<gene>
    <name evidence="3" type="ORF">EV668_3968</name>
</gene>
<reference evidence="3 4" key="1">
    <citation type="submission" date="2019-03" db="EMBL/GenBank/DDBJ databases">
        <title>Genomic Encyclopedia of Type Strains, Phase IV (KMG-IV): sequencing the most valuable type-strain genomes for metagenomic binning, comparative biology and taxonomic classification.</title>
        <authorList>
            <person name="Goeker M."/>
        </authorList>
    </citation>
    <scope>NUCLEOTIDE SEQUENCE [LARGE SCALE GENOMIC DNA]</scope>
    <source>
        <strain evidence="3 4">DSM 25903</strain>
    </source>
</reference>
<dbReference type="PANTHER" id="PTHR30441:SF4">
    <property type="entry name" value="PROTEIN ASMA"/>
    <property type="match status" value="1"/>
</dbReference>
<sequence>MRDVLTILAGLVIAVLVAALAVPPLLDWTAYRSWVDRGIARATGQEARTEGPLDIRLLPTPRIRIRRLQLGSFEPESPSLDAWYLRAEIALTPLLTGEVRFLDTRIGRAEIKLPTGAGGDWRVPERFLEEASRRRSWVFEDLFVHQLLVTTADPATGRTDQVYGERVHIQAQSLAGPWRFDGTAGGRPFEIALGEITAERTAAIKFGRGGGGAPRLDIDGQITLESRPGGSFRPLLVGTGRYQTTKAPAKPAGGPAETAAADPLPLRAQADIRASGRVAELANVAVEAGDGAGAVRLTGEGRYRLDDPNLSLTLAARRLDLAAFRQANGAGLASLPWRSGARLPLDLSLRLDSLAVGADEDLTGLSLSLSIDGERGAIRSFEASGPGRSTLRAEGNFWLGLAPGLTASLAFGAGDGERFARALEGVGLRGAAGLLEPSPVEGAADLAIADPVVSLRNLRLVQGSRRLSGTVRYTEAEAGARPRLDAQLAVEGLDVAALPAGAPLFALARGHDLGLAIDARNVVHDGRPGGHISGRLLTRGSEIALDSLEVRGLAGAEASLSGRIAPDGAGRIEGRLTAPRAAPLLDLFGQAWLGGLAGLVPRQIRDDAVDLRLDLEQARLGPGSAPSIRTRLEGSLAGGPFEAMTRVTGGSLAELAIRAEGENWLGAPTGAGGDRITLSGRRDPDGRLAVTLAGEAAGLAVTTEKPLRLGSADDSVDEGVLAISGPDATPLLARLGLPPTGDKVPVAMTGTLARKDGALLTFSGRIAERRVSGELSGLAAGEIRGSASVERLSLPWLASALALGPSSPAAAGSVWPSARFGAPASLSRPLSLNVRATELDLGSGFVGRDVGFGLNAGGDGLRISRLDTRIGEARLRGDLAIDRQGGLASVTGEGVVEGLPLSGMLGAAFGSGRLTAKLRFGSSGESLAGLVANLAGAGEVSVDGLRVEGADPAAPGRVAARVLRTDDPLTAQRWQPILAEELGRAPLVAGGAVAAGGALTGGSLRLSPVRIDAEGGSWQGSVTLDLRGLSLDARGVLQSKEGPRNWSGPPPMLGLAWSGPLAKPARSIEPGPLVNGLATNILTRELDRVDTFEQDAVERQRRNSRAEMDRQRRADEARRLEEARRAREEARRAEEARKADEARRAEEARRAREAPSLPPPPARPSTPEMAPNPG</sequence>
<dbReference type="RefSeq" id="WP_133773305.1">
    <property type="nucleotide sequence ID" value="NZ_SNZR01000015.1"/>
</dbReference>
<feature type="compositionally biased region" description="Pro residues" evidence="1">
    <location>
        <begin position="1156"/>
        <end position="1174"/>
    </location>
</feature>
<evidence type="ECO:0000259" key="2">
    <source>
        <dbReference type="Pfam" id="PF05170"/>
    </source>
</evidence>
<dbReference type="AlphaFoldDB" id="A0A4R7BR05"/>
<dbReference type="InterPro" id="IPR052894">
    <property type="entry name" value="AsmA-related"/>
</dbReference>
<feature type="domain" description="AsmA" evidence="2">
    <location>
        <begin position="6"/>
        <end position="121"/>
    </location>
</feature>
<name>A0A4R7BR05_9HYPH</name>
<dbReference type="Pfam" id="PF05170">
    <property type="entry name" value="AsmA"/>
    <property type="match status" value="1"/>
</dbReference>
<dbReference type="GO" id="GO:0090313">
    <property type="term" value="P:regulation of protein targeting to membrane"/>
    <property type="evidence" value="ECO:0007669"/>
    <property type="project" value="TreeGrafter"/>
</dbReference>